<name>A0A1Y3GA09_9EURY</name>
<dbReference type="OrthoDB" id="148219at2157"/>
<protein>
    <recommendedName>
        <fullName evidence="4">Methanogenesis marker protein 6</fullName>
    </recommendedName>
</protein>
<evidence type="ECO:0000313" key="3">
    <source>
        <dbReference type="Proteomes" id="UP000195137"/>
    </source>
</evidence>
<feature type="compositionally biased region" description="Basic and acidic residues" evidence="1">
    <location>
        <begin position="113"/>
        <end position="122"/>
    </location>
</feature>
<gene>
    <name evidence="2" type="ORF">AMET1_1004</name>
</gene>
<dbReference type="Proteomes" id="UP000195137">
    <property type="component" value="Unassembled WGS sequence"/>
</dbReference>
<accession>A0A1Y3GA09</accession>
<sequence>MTTTKMIVLSPDSSLTPSYVSKVLHQLDLSLTVKETCYGVNLEGQEEDVEKAVEEAMKLGSEDEIYIKTRGFPVADHRRCRATEGSRPGFCQLQNEFKTMSMVKSPPMGPEPEVEKDIEKAKEKRKKKLDPKELIEIFEIDEEE</sequence>
<comment type="caution">
    <text evidence="2">The sequence shown here is derived from an EMBL/GenBank/DDBJ whole genome shotgun (WGS) entry which is preliminary data.</text>
</comment>
<evidence type="ECO:0000313" key="2">
    <source>
        <dbReference type="EMBL" id="OUJ18107.1"/>
    </source>
</evidence>
<evidence type="ECO:0008006" key="4">
    <source>
        <dbReference type="Google" id="ProtNLM"/>
    </source>
</evidence>
<dbReference type="Pfam" id="PF09875">
    <property type="entry name" value="DUF2102"/>
    <property type="match status" value="1"/>
</dbReference>
<feature type="region of interest" description="Disordered" evidence="1">
    <location>
        <begin position="101"/>
        <end position="126"/>
    </location>
</feature>
<reference evidence="2 3" key="1">
    <citation type="submission" date="2016-12" db="EMBL/GenBank/DDBJ databases">
        <title>Discovery of methanogenic haloarchaea.</title>
        <authorList>
            <person name="Sorokin D.Y."/>
            <person name="Makarova K.S."/>
            <person name="Abbas B."/>
            <person name="Ferrer M."/>
            <person name="Golyshin P.N."/>
        </authorList>
    </citation>
    <scope>NUCLEOTIDE SEQUENCE [LARGE SCALE GENOMIC DNA]</scope>
    <source>
        <strain evidence="2">AMET1</strain>
    </source>
</reference>
<proteinExistence type="predicted"/>
<keyword evidence="3" id="KW-1185">Reference proteome</keyword>
<dbReference type="EMBL" id="MRZU01000004">
    <property type="protein sequence ID" value="OUJ18107.1"/>
    <property type="molecule type" value="Genomic_DNA"/>
</dbReference>
<evidence type="ECO:0000256" key="1">
    <source>
        <dbReference type="SAM" id="MobiDB-lite"/>
    </source>
</evidence>
<dbReference type="RefSeq" id="WP_161490777.1">
    <property type="nucleotide sequence ID" value="NZ_MRZU01000004.1"/>
</dbReference>
<organism evidence="2 3">
    <name type="scientific">Methanonatronarchaeum thermophilum</name>
    <dbReference type="NCBI Taxonomy" id="1927129"/>
    <lineage>
        <taxon>Archaea</taxon>
        <taxon>Methanobacteriati</taxon>
        <taxon>Methanobacteriota</taxon>
        <taxon>Methanonatronarchaeia</taxon>
        <taxon>Methanonatronarchaeales</taxon>
        <taxon>Methanonatronarchaeaceae</taxon>
        <taxon>Methanonatronarchaeum</taxon>
    </lineage>
</organism>
<dbReference type="AlphaFoldDB" id="A0A1Y3GA09"/>
<dbReference type="InterPro" id="IPR012025">
    <property type="entry name" value="Methan_mark_6"/>
</dbReference>